<evidence type="ECO:0000313" key="2">
    <source>
        <dbReference type="WBParaSite" id="jg24278"/>
    </source>
</evidence>
<organism evidence="1 2">
    <name type="scientific">Ditylenchus dipsaci</name>
    <dbReference type="NCBI Taxonomy" id="166011"/>
    <lineage>
        <taxon>Eukaryota</taxon>
        <taxon>Metazoa</taxon>
        <taxon>Ecdysozoa</taxon>
        <taxon>Nematoda</taxon>
        <taxon>Chromadorea</taxon>
        <taxon>Rhabditida</taxon>
        <taxon>Tylenchina</taxon>
        <taxon>Tylenchomorpha</taxon>
        <taxon>Sphaerularioidea</taxon>
        <taxon>Anguinidae</taxon>
        <taxon>Anguininae</taxon>
        <taxon>Ditylenchus</taxon>
    </lineage>
</organism>
<reference evidence="2" key="1">
    <citation type="submission" date="2022-11" db="UniProtKB">
        <authorList>
            <consortium name="WormBaseParasite"/>
        </authorList>
    </citation>
    <scope>IDENTIFICATION</scope>
</reference>
<name>A0A915DW28_9BILA</name>
<keyword evidence="1" id="KW-1185">Reference proteome</keyword>
<evidence type="ECO:0000313" key="1">
    <source>
        <dbReference type="Proteomes" id="UP000887574"/>
    </source>
</evidence>
<protein>
    <submittedName>
        <fullName evidence="2">Uncharacterized protein</fullName>
    </submittedName>
</protein>
<sequence>MDENKLMDYFDELMATEIECALQELHSRPQRPWIVMYLTHPSLFNERKGKVFNLAAYSRILKVLNSYKIDLLLLCEASELLSAFKETKNLSKDLDNINIQHEMKLPTYLQTTLVECPTTNNTKNNHNCNYAVLNIDDRTIKYSKKSLIGDVLLEASIQKNTKEEKIPMNEC</sequence>
<dbReference type="WBParaSite" id="jg24278">
    <property type="protein sequence ID" value="jg24278"/>
    <property type="gene ID" value="jg24278"/>
</dbReference>
<proteinExistence type="predicted"/>
<dbReference type="Proteomes" id="UP000887574">
    <property type="component" value="Unplaced"/>
</dbReference>
<dbReference type="AlphaFoldDB" id="A0A915DW28"/>
<accession>A0A915DW28</accession>